<dbReference type="InterPro" id="IPR029021">
    <property type="entry name" value="Prot-tyrosine_phosphatase-like"/>
</dbReference>
<dbReference type="Pfam" id="PF00102">
    <property type="entry name" value="Y_phosphatase"/>
    <property type="match status" value="1"/>
</dbReference>
<protein>
    <recommendedName>
        <fullName evidence="1">protein-tyrosine-phosphatase</fullName>
        <ecNumber evidence="1">3.1.3.48</ecNumber>
    </recommendedName>
</protein>
<comment type="similarity">
    <text evidence="4">Belongs to the protein-tyrosine phosphatase family. Non-receptor class 4 subfamily.</text>
</comment>
<dbReference type="GeneTree" id="ENSGT00940000164289"/>
<evidence type="ECO:0000256" key="4">
    <source>
        <dbReference type="ARBA" id="ARBA00034734"/>
    </source>
</evidence>
<dbReference type="EC" id="3.1.3.48" evidence="1"/>
<dbReference type="GO" id="GO:0005634">
    <property type="term" value="C:nucleus"/>
    <property type="evidence" value="ECO:0007669"/>
    <property type="project" value="TreeGrafter"/>
</dbReference>
<sequence>PVHQINPLSSIFILLLLLLLLLQDSRSVIQYQFLSWPDHDVPYESAGIVDLLEGVRNSQRTHTSPLLVHCSAGCGRTGVICALDYIHDLLHTTDFSIMEIVLELRRQRPSAVQTKDQYQFIFTAVACMLERVLQPSSQQFYYNMSEVKTQGKSCSTSL</sequence>
<dbReference type="PANTHER" id="PTHR45983:SF4">
    <property type="entry name" value="TYROSINE-PROTEIN PHOSPHATASE NON-RECEPTOR TYPE 18"/>
    <property type="match status" value="1"/>
</dbReference>
<evidence type="ECO:0000256" key="3">
    <source>
        <dbReference type="ARBA" id="ARBA00022912"/>
    </source>
</evidence>
<evidence type="ECO:0000256" key="5">
    <source>
        <dbReference type="SAM" id="SignalP"/>
    </source>
</evidence>
<dbReference type="PRINTS" id="PR00700">
    <property type="entry name" value="PRTYPHPHTASE"/>
</dbReference>
<reference evidence="8" key="2">
    <citation type="submission" date="2025-09" db="UniProtKB">
        <authorList>
            <consortium name="Ensembl"/>
        </authorList>
    </citation>
    <scope>IDENTIFICATION</scope>
</reference>
<dbReference type="InterPro" id="IPR016130">
    <property type="entry name" value="Tyr_Pase_AS"/>
</dbReference>
<evidence type="ECO:0000256" key="2">
    <source>
        <dbReference type="ARBA" id="ARBA00022801"/>
    </source>
</evidence>
<evidence type="ECO:0000313" key="9">
    <source>
        <dbReference type="Proteomes" id="UP000261360"/>
    </source>
</evidence>
<keyword evidence="2" id="KW-0378">Hydrolase</keyword>
<dbReference type="GO" id="GO:0004726">
    <property type="term" value="F:non-membrane spanning protein tyrosine phosphatase activity"/>
    <property type="evidence" value="ECO:0007669"/>
    <property type="project" value="InterPro"/>
</dbReference>
<organism evidence="8 9">
    <name type="scientific">Seriola lalandi dorsalis</name>
    <dbReference type="NCBI Taxonomy" id="1841481"/>
    <lineage>
        <taxon>Eukaryota</taxon>
        <taxon>Metazoa</taxon>
        <taxon>Chordata</taxon>
        <taxon>Craniata</taxon>
        <taxon>Vertebrata</taxon>
        <taxon>Euteleostomi</taxon>
        <taxon>Actinopterygii</taxon>
        <taxon>Neopterygii</taxon>
        <taxon>Teleostei</taxon>
        <taxon>Neoteleostei</taxon>
        <taxon>Acanthomorphata</taxon>
        <taxon>Carangaria</taxon>
        <taxon>Carangiformes</taxon>
        <taxon>Carangidae</taxon>
        <taxon>Seriola</taxon>
    </lineage>
</organism>
<evidence type="ECO:0000256" key="1">
    <source>
        <dbReference type="ARBA" id="ARBA00013064"/>
    </source>
</evidence>
<feature type="signal peptide" evidence="5">
    <location>
        <begin position="1"/>
        <end position="27"/>
    </location>
</feature>
<dbReference type="SUPFAM" id="SSF52799">
    <property type="entry name" value="(Phosphotyrosine protein) phosphatases II"/>
    <property type="match status" value="1"/>
</dbReference>
<dbReference type="PROSITE" id="PS00383">
    <property type="entry name" value="TYR_PHOSPHATASE_1"/>
    <property type="match status" value="1"/>
</dbReference>
<dbReference type="Ensembl" id="ENSSLDT00000015214.1">
    <property type="protein sequence ID" value="ENSSLDP00000014647.1"/>
    <property type="gene ID" value="ENSSLDG00000011668.1"/>
</dbReference>
<dbReference type="InterPro" id="IPR000387">
    <property type="entry name" value="Tyr_Pase_dom"/>
</dbReference>
<evidence type="ECO:0000259" key="6">
    <source>
        <dbReference type="PROSITE" id="PS50055"/>
    </source>
</evidence>
<reference evidence="8" key="1">
    <citation type="submission" date="2025-08" db="UniProtKB">
        <authorList>
            <consortium name="Ensembl"/>
        </authorList>
    </citation>
    <scope>IDENTIFICATION</scope>
</reference>
<keyword evidence="9" id="KW-1185">Reference proteome</keyword>
<feature type="chain" id="PRO_5017351621" description="protein-tyrosine-phosphatase" evidence="5">
    <location>
        <begin position="28"/>
        <end position="158"/>
    </location>
</feature>
<dbReference type="InterPro" id="IPR003595">
    <property type="entry name" value="Tyr_Pase_cat"/>
</dbReference>
<dbReference type="Proteomes" id="UP000261360">
    <property type="component" value="Unplaced"/>
</dbReference>
<dbReference type="GO" id="GO:0005737">
    <property type="term" value="C:cytoplasm"/>
    <property type="evidence" value="ECO:0007669"/>
    <property type="project" value="TreeGrafter"/>
</dbReference>
<dbReference type="SMART" id="SM00194">
    <property type="entry name" value="PTPc"/>
    <property type="match status" value="1"/>
</dbReference>
<keyword evidence="5" id="KW-0732">Signal</keyword>
<keyword evidence="3" id="KW-0904">Protein phosphatase</keyword>
<dbReference type="AlphaFoldDB" id="A0A3B4XEY4"/>
<proteinExistence type="inferred from homology"/>
<dbReference type="InterPro" id="IPR000242">
    <property type="entry name" value="PTP_cat"/>
</dbReference>
<dbReference type="PROSITE" id="PS50055">
    <property type="entry name" value="TYR_PHOSPHATASE_PTP"/>
    <property type="match status" value="1"/>
</dbReference>
<evidence type="ECO:0000259" key="7">
    <source>
        <dbReference type="PROSITE" id="PS50056"/>
    </source>
</evidence>
<feature type="domain" description="Tyrosine specific protein phosphatases" evidence="7">
    <location>
        <begin position="49"/>
        <end position="119"/>
    </location>
</feature>
<evidence type="ECO:0000313" key="8">
    <source>
        <dbReference type="Ensembl" id="ENSSLDP00000014647.1"/>
    </source>
</evidence>
<dbReference type="SMART" id="SM00404">
    <property type="entry name" value="PTPc_motif"/>
    <property type="match status" value="1"/>
</dbReference>
<dbReference type="Gene3D" id="3.90.190.10">
    <property type="entry name" value="Protein tyrosine phosphatase superfamily"/>
    <property type="match status" value="1"/>
</dbReference>
<feature type="domain" description="Tyrosine-protein phosphatase" evidence="6">
    <location>
        <begin position="23"/>
        <end position="128"/>
    </location>
</feature>
<dbReference type="PANTHER" id="PTHR45983">
    <property type="entry name" value="TYROSINE PHOSPHATSE N18, PUTATIVE-RELATED"/>
    <property type="match status" value="1"/>
</dbReference>
<accession>A0A3B4XEY4</accession>
<dbReference type="PROSITE" id="PS50056">
    <property type="entry name" value="TYR_PHOSPHATASE_2"/>
    <property type="match status" value="1"/>
</dbReference>
<dbReference type="InterPro" id="IPR047170">
    <property type="entry name" value="PTN12/18/22"/>
</dbReference>
<name>A0A3B4XEY4_SERLL</name>